<dbReference type="InterPro" id="IPR006419">
    <property type="entry name" value="NMN_transpt_PnuC"/>
</dbReference>
<reference evidence="6" key="1">
    <citation type="journal article" date="2015" name="Nature">
        <title>Complex archaea that bridge the gap between prokaryotes and eukaryotes.</title>
        <authorList>
            <person name="Spang A."/>
            <person name="Saw J.H."/>
            <person name="Jorgensen S.L."/>
            <person name="Zaremba-Niedzwiedzka K."/>
            <person name="Martijn J."/>
            <person name="Lind A.E."/>
            <person name="van Eijk R."/>
            <person name="Schleper C."/>
            <person name="Guy L."/>
            <person name="Ettema T.J."/>
        </authorList>
    </citation>
    <scope>NUCLEOTIDE SEQUENCE</scope>
</reference>
<feature type="transmembrane region" description="Helical" evidence="5">
    <location>
        <begin position="6"/>
        <end position="22"/>
    </location>
</feature>
<accession>A0A0F9NYB8</accession>
<proteinExistence type="predicted"/>
<dbReference type="AlphaFoldDB" id="A0A0F9NYB8"/>
<sequence>MSLVTISWIITAGSILGAIFNARGNVKGFYIWIVANVGWITYNIYIEEYALAALFGVYTFICIYGIWKWKKDKG</sequence>
<dbReference type="GO" id="GO:0016020">
    <property type="term" value="C:membrane"/>
    <property type="evidence" value="ECO:0007669"/>
    <property type="project" value="UniProtKB-SubCell"/>
</dbReference>
<keyword evidence="3 5" id="KW-1133">Transmembrane helix</keyword>
<comment type="subcellular location">
    <subcellularLocation>
        <location evidence="1">Membrane</location>
        <topology evidence="1">Multi-pass membrane protein</topology>
    </subcellularLocation>
</comment>
<evidence type="ECO:0000256" key="2">
    <source>
        <dbReference type="ARBA" id="ARBA00022692"/>
    </source>
</evidence>
<evidence type="ECO:0000256" key="4">
    <source>
        <dbReference type="ARBA" id="ARBA00023136"/>
    </source>
</evidence>
<dbReference type="Pfam" id="PF04973">
    <property type="entry name" value="NMN_transporter"/>
    <property type="match status" value="1"/>
</dbReference>
<gene>
    <name evidence="6" type="ORF">LCGC14_0894300</name>
</gene>
<dbReference type="EMBL" id="LAZR01002879">
    <property type="protein sequence ID" value="KKN24490.1"/>
    <property type="molecule type" value="Genomic_DNA"/>
</dbReference>
<comment type="caution">
    <text evidence="6">The sequence shown here is derived from an EMBL/GenBank/DDBJ whole genome shotgun (WGS) entry which is preliminary data.</text>
</comment>
<name>A0A0F9NYB8_9ZZZZ</name>
<organism evidence="6">
    <name type="scientific">marine sediment metagenome</name>
    <dbReference type="NCBI Taxonomy" id="412755"/>
    <lineage>
        <taxon>unclassified sequences</taxon>
        <taxon>metagenomes</taxon>
        <taxon>ecological metagenomes</taxon>
    </lineage>
</organism>
<dbReference type="GO" id="GO:0034257">
    <property type="term" value="F:nicotinamide riboside transmembrane transporter activity"/>
    <property type="evidence" value="ECO:0007669"/>
    <property type="project" value="InterPro"/>
</dbReference>
<keyword evidence="2 5" id="KW-0812">Transmembrane</keyword>
<evidence type="ECO:0000256" key="3">
    <source>
        <dbReference type="ARBA" id="ARBA00022989"/>
    </source>
</evidence>
<feature type="transmembrane region" description="Helical" evidence="5">
    <location>
        <begin position="51"/>
        <end position="67"/>
    </location>
</feature>
<evidence type="ECO:0000256" key="5">
    <source>
        <dbReference type="SAM" id="Phobius"/>
    </source>
</evidence>
<evidence type="ECO:0000313" key="6">
    <source>
        <dbReference type="EMBL" id="KKN24490.1"/>
    </source>
</evidence>
<keyword evidence="4 5" id="KW-0472">Membrane</keyword>
<evidence type="ECO:0000256" key="1">
    <source>
        <dbReference type="ARBA" id="ARBA00004141"/>
    </source>
</evidence>
<protein>
    <recommendedName>
        <fullName evidence="7">Nicotinamide mononucleotide transporter PnuC</fullName>
    </recommendedName>
</protein>
<feature type="transmembrane region" description="Helical" evidence="5">
    <location>
        <begin position="29"/>
        <end position="45"/>
    </location>
</feature>
<evidence type="ECO:0008006" key="7">
    <source>
        <dbReference type="Google" id="ProtNLM"/>
    </source>
</evidence>